<evidence type="ECO:0000259" key="1">
    <source>
        <dbReference type="SMART" id="SM00914"/>
    </source>
</evidence>
<dbReference type="Gene3D" id="4.10.810.10">
    <property type="entry name" value="Virus Scaffolding Protein, Chain A"/>
    <property type="match status" value="1"/>
</dbReference>
<reference evidence="2 3" key="1">
    <citation type="journal article" date="2016" name="Front. Microbiol.">
        <title>Comprehensive Phylogenetic Analysis of Bovine Non-aureus Staphylococci Species Based on Whole-Genome Sequencing.</title>
        <authorList>
            <person name="Naushad S."/>
            <person name="Barkema H.W."/>
            <person name="Luby C."/>
            <person name="Condas L.A."/>
            <person name="Nobrega D.B."/>
            <person name="Carson D.A."/>
            <person name="De Buck J."/>
        </authorList>
    </citation>
    <scope>NUCLEOTIDE SEQUENCE [LARGE SCALE GENOMIC DNA]</scope>
    <source>
        <strain evidence="2 3">SNUC 993</strain>
    </source>
</reference>
<dbReference type="InterPro" id="IPR014957">
    <property type="entry name" value="IDEAL_dom"/>
</dbReference>
<gene>
    <name evidence="2" type="ORF">BU607_07410</name>
</gene>
<feature type="domain" description="IDEAL" evidence="1">
    <location>
        <begin position="27"/>
        <end position="63"/>
    </location>
</feature>
<evidence type="ECO:0000313" key="2">
    <source>
        <dbReference type="EMBL" id="PTH17461.1"/>
    </source>
</evidence>
<dbReference type="SMART" id="SM00914">
    <property type="entry name" value="IDEAL"/>
    <property type="match status" value="1"/>
</dbReference>
<dbReference type="EMBL" id="PZDI01000033">
    <property type="protein sequence ID" value="PTH17461.1"/>
    <property type="molecule type" value="Genomic_DNA"/>
</dbReference>
<dbReference type="InterPro" id="IPR027393">
    <property type="entry name" value="Virus_scaffolding_prot_C"/>
</dbReference>
<sequence length="72" mass="8758">MEHYTYAHSNQLEQMIKEVNEIGVGYIIEEALRNVRKKELETYIDEALKNKNSEDFNRYVTEYHQLEDRFDD</sequence>
<proteinExistence type="predicted"/>
<accession>A0ABX5IEU4</accession>
<comment type="caution">
    <text evidence="2">The sequence shown here is derived from an EMBL/GenBank/DDBJ whole genome shotgun (WGS) entry which is preliminary data.</text>
</comment>
<protein>
    <submittedName>
        <fullName evidence="2">IDEAL domain protein</fullName>
    </submittedName>
</protein>
<evidence type="ECO:0000313" key="3">
    <source>
        <dbReference type="Proteomes" id="UP000242694"/>
    </source>
</evidence>
<organism evidence="2 3">
    <name type="scientific">Staphylococcus auricularis</name>
    <dbReference type="NCBI Taxonomy" id="29379"/>
    <lineage>
        <taxon>Bacteria</taxon>
        <taxon>Bacillati</taxon>
        <taxon>Bacillota</taxon>
        <taxon>Bacilli</taxon>
        <taxon>Bacillales</taxon>
        <taxon>Staphylococcaceae</taxon>
        <taxon>Staphylococcus</taxon>
    </lineage>
</organism>
<dbReference type="Proteomes" id="UP000242694">
    <property type="component" value="Unassembled WGS sequence"/>
</dbReference>
<dbReference type="Pfam" id="PF08858">
    <property type="entry name" value="IDEAL"/>
    <property type="match status" value="1"/>
</dbReference>
<dbReference type="RefSeq" id="WP_107392466.1">
    <property type="nucleotide sequence ID" value="NZ_JAHCOE010000001.1"/>
</dbReference>
<keyword evidence="3" id="KW-1185">Reference proteome</keyword>
<name>A0ABX5IEU4_9STAP</name>